<dbReference type="OrthoDB" id="2068382at2"/>
<sequence>MVSLIFWFIVLIFIISSVVKGKKKPANRNRNAGTTQSCPVQKPRTQPTAAQTVKKQQTSYGSYKQSKAKPAASTTKYSDTKKAKASEQRAQQQQQAEQMSIFDQNEIVAAAKANTREVELDNDRDAENQNLMDDVYEVMVKGPKNNIEFQRDFIAEGMDMLNSFNV</sequence>
<feature type="compositionally biased region" description="Basic and acidic residues" evidence="1">
    <location>
        <begin position="78"/>
        <end position="87"/>
    </location>
</feature>
<evidence type="ECO:0000313" key="2">
    <source>
        <dbReference type="EMBL" id="PWE85474.1"/>
    </source>
</evidence>
<dbReference type="AlphaFoldDB" id="A0A2V1JP65"/>
<comment type="caution">
    <text evidence="2">The sequence shown here is derived from an EMBL/GenBank/DDBJ whole genome shotgun (WGS) entry which is preliminary data.</text>
</comment>
<evidence type="ECO:0000256" key="1">
    <source>
        <dbReference type="SAM" id="MobiDB-lite"/>
    </source>
</evidence>
<feature type="compositionally biased region" description="Polar residues" evidence="1">
    <location>
        <begin position="28"/>
        <end position="65"/>
    </location>
</feature>
<feature type="region of interest" description="Disordered" evidence="1">
    <location>
        <begin position="23"/>
        <end position="98"/>
    </location>
</feature>
<name>A0A2V1JP65_EUBRA</name>
<proteinExistence type="predicted"/>
<accession>A0A2V1JP65</accession>
<protein>
    <submittedName>
        <fullName evidence="2">Uncharacterized protein</fullName>
    </submittedName>
</protein>
<dbReference type="EMBL" id="JRFU01000195">
    <property type="protein sequence ID" value="PWE85474.1"/>
    <property type="molecule type" value="Genomic_DNA"/>
</dbReference>
<dbReference type="Proteomes" id="UP000245288">
    <property type="component" value="Unassembled WGS sequence"/>
</dbReference>
<gene>
    <name evidence="2" type="ORF">LG34_15725</name>
</gene>
<dbReference type="RefSeq" id="WP_109216797.1">
    <property type="nucleotide sequence ID" value="NZ_JBGLFH010000012.1"/>
</dbReference>
<reference evidence="2 3" key="1">
    <citation type="submission" date="2014-09" db="EMBL/GenBank/DDBJ databases">
        <title>Butyrate-producing bacteria isolated from human gut.</title>
        <authorList>
            <person name="Zhang Q."/>
            <person name="Zhao L."/>
        </authorList>
    </citation>
    <scope>NUCLEOTIDE SEQUENCE [LARGE SCALE GENOMIC DNA]</scope>
    <source>
        <strain evidence="2 3">21</strain>
    </source>
</reference>
<evidence type="ECO:0000313" key="3">
    <source>
        <dbReference type="Proteomes" id="UP000245288"/>
    </source>
</evidence>
<organism evidence="2 3">
    <name type="scientific">Eubacterium ramulus</name>
    <dbReference type="NCBI Taxonomy" id="39490"/>
    <lineage>
        <taxon>Bacteria</taxon>
        <taxon>Bacillati</taxon>
        <taxon>Bacillota</taxon>
        <taxon>Clostridia</taxon>
        <taxon>Eubacteriales</taxon>
        <taxon>Eubacteriaceae</taxon>
        <taxon>Eubacterium</taxon>
    </lineage>
</organism>
<feature type="compositionally biased region" description="Low complexity" evidence="1">
    <location>
        <begin position="88"/>
        <end position="98"/>
    </location>
</feature>
<keyword evidence="3" id="KW-1185">Reference proteome</keyword>